<dbReference type="AlphaFoldDB" id="A0A117M160"/>
<comment type="subunit">
    <text evidence="4">Heterodimer of SbcC and SbcD.</text>
</comment>
<dbReference type="Pfam" id="PF00149">
    <property type="entry name" value="Metallophos"/>
    <property type="match status" value="1"/>
</dbReference>
<evidence type="ECO:0000256" key="2">
    <source>
        <dbReference type="ARBA" id="ARBA00022801"/>
    </source>
</evidence>
<evidence type="ECO:0000256" key="1">
    <source>
        <dbReference type="ARBA" id="ARBA00022722"/>
    </source>
</evidence>
<evidence type="ECO:0000256" key="3">
    <source>
        <dbReference type="ARBA" id="ARBA00022839"/>
    </source>
</evidence>
<evidence type="ECO:0000256" key="4">
    <source>
        <dbReference type="RuleBase" id="RU363069"/>
    </source>
</evidence>
<organism evidence="6 7">
    <name type="scientific">Proteiniphilum acetatigenes</name>
    <dbReference type="NCBI Taxonomy" id="294710"/>
    <lineage>
        <taxon>Bacteria</taxon>
        <taxon>Pseudomonadati</taxon>
        <taxon>Bacteroidota</taxon>
        <taxon>Bacteroidia</taxon>
        <taxon>Bacteroidales</taxon>
        <taxon>Dysgonomonadaceae</taxon>
        <taxon>Proteiniphilum</taxon>
    </lineage>
</organism>
<feature type="domain" description="Calcineurin-like phosphoesterase" evidence="5">
    <location>
        <begin position="11"/>
        <end position="118"/>
    </location>
</feature>
<dbReference type="InterPro" id="IPR029052">
    <property type="entry name" value="Metallo-depent_PP-like"/>
</dbReference>
<dbReference type="InterPro" id="IPR004843">
    <property type="entry name" value="Calcineurin-like_PHP"/>
</dbReference>
<dbReference type="Gene3D" id="3.60.21.10">
    <property type="match status" value="1"/>
</dbReference>
<comment type="caution">
    <text evidence="6">The sequence shown here is derived from an EMBL/GenBank/DDBJ whole genome shotgun (WGS) entry which is preliminary data.</text>
</comment>
<dbReference type="GO" id="GO:0006310">
    <property type="term" value="P:DNA recombination"/>
    <property type="evidence" value="ECO:0007669"/>
    <property type="project" value="UniProtKB-KW"/>
</dbReference>
<dbReference type="PANTHER" id="PTHR30337">
    <property type="entry name" value="COMPONENT OF ATP-DEPENDENT DSDNA EXONUCLEASE"/>
    <property type="match status" value="1"/>
</dbReference>
<keyword evidence="3 4" id="KW-0269">Exonuclease</keyword>
<dbReference type="PANTHER" id="PTHR30337:SF0">
    <property type="entry name" value="NUCLEASE SBCCD SUBUNIT D"/>
    <property type="match status" value="1"/>
</dbReference>
<dbReference type="EMBL" id="LGGN01000023">
    <property type="protein sequence ID" value="KUK78532.1"/>
    <property type="molecule type" value="Genomic_DNA"/>
</dbReference>
<dbReference type="CDD" id="cd00840">
    <property type="entry name" value="MPP_Mre11_N"/>
    <property type="match status" value="1"/>
</dbReference>
<name>A0A117M160_9BACT</name>
<reference evidence="7" key="1">
    <citation type="journal article" date="2015" name="MBio">
        <title>Genome-Resolved Metagenomic Analysis Reveals Roles for Candidate Phyla and Other Microbial Community Members in Biogeochemical Transformations in Oil Reservoirs.</title>
        <authorList>
            <person name="Hu P."/>
            <person name="Tom L."/>
            <person name="Singh A."/>
            <person name="Thomas B.C."/>
            <person name="Baker B.J."/>
            <person name="Piceno Y.M."/>
            <person name="Andersen G.L."/>
            <person name="Banfield J.F."/>
        </authorList>
    </citation>
    <scope>NUCLEOTIDE SEQUENCE [LARGE SCALE GENOMIC DNA]</scope>
</reference>
<comment type="similarity">
    <text evidence="4">Belongs to the SbcD family.</text>
</comment>
<gene>
    <name evidence="4" type="primary">sbcD</name>
    <name evidence="6" type="ORF">XD92_0242</name>
</gene>
<comment type="function">
    <text evidence="4">SbcCD cleaves DNA hairpin structures. These structures can inhibit DNA replication and are intermediates in certain DNA recombination reactions. The complex acts as a 3'-&gt;5' double strand exonuclease that can open hairpins. It also has a 5' single-strand endonuclease activity.</text>
</comment>
<dbReference type="GO" id="GO:0004519">
    <property type="term" value="F:endonuclease activity"/>
    <property type="evidence" value="ECO:0007669"/>
    <property type="project" value="UniProtKB-KW"/>
</dbReference>
<dbReference type="PATRIC" id="fig|294710.3.peg.455"/>
<keyword evidence="2 4" id="KW-0378">Hydrolase</keyword>
<dbReference type="InterPro" id="IPR004593">
    <property type="entry name" value="SbcD"/>
</dbReference>
<keyword evidence="1 4" id="KW-0540">Nuclease</keyword>
<evidence type="ECO:0000313" key="6">
    <source>
        <dbReference type="EMBL" id="KUK78532.1"/>
    </source>
</evidence>
<sequence>MIIFDRKKERMRILHTADWHLGKRLEDFSRLDEQREVMQEICEIAEREEADAVLVAGDLFDTFNPPTEAVDLLYKTLKRLTANGRRPVIAIAGNHDSPDRIEAPDPLARACGIIFAGYPNSVVTPFTLESGLKVLQSDEGFLELLLPGTDVPLRVLLTPYANEYRLKTFLGQEESEEALRNVLQERWQSLADRFCDSRGVNMLVTHLFMIKKGDPLPEEPEEEKPILHVGGTQAIFTENIPSRIQYTALGHLHRMHRVTSAPNPACYSGSPLSYSFAEADQQKYLLLVEAEPGETASVREIPLTRGKRLLRKKAQGMEEALQWLTENRDALVELTLVTDTFLTAMDRRKLNAVHPGIVSLIPEVANATELTGHPQKQIDLNQSMEALFRDYFMHEKGQEPNEEIMQLFNEILAEEEET</sequence>
<accession>A0A117M160</accession>
<keyword evidence="4" id="KW-0255">Endonuclease</keyword>
<dbReference type="Proteomes" id="UP000053860">
    <property type="component" value="Unassembled WGS sequence"/>
</dbReference>
<evidence type="ECO:0000259" key="5">
    <source>
        <dbReference type="Pfam" id="PF00149"/>
    </source>
</evidence>
<keyword evidence="4" id="KW-0235">DNA replication</keyword>
<keyword evidence="4" id="KW-0233">DNA recombination</keyword>
<protein>
    <recommendedName>
        <fullName evidence="4">Nuclease SbcCD subunit D</fullName>
    </recommendedName>
</protein>
<dbReference type="InterPro" id="IPR041796">
    <property type="entry name" value="Mre11_N"/>
</dbReference>
<dbReference type="SUPFAM" id="SSF56300">
    <property type="entry name" value="Metallo-dependent phosphatases"/>
    <property type="match status" value="1"/>
</dbReference>
<dbReference type="GO" id="GO:0006260">
    <property type="term" value="P:DNA replication"/>
    <property type="evidence" value="ECO:0007669"/>
    <property type="project" value="UniProtKB-KW"/>
</dbReference>
<evidence type="ECO:0000313" key="7">
    <source>
        <dbReference type="Proteomes" id="UP000053860"/>
    </source>
</evidence>
<proteinExistence type="inferred from homology"/>
<dbReference type="GO" id="GO:0008408">
    <property type="term" value="F:3'-5' exonuclease activity"/>
    <property type="evidence" value="ECO:0007669"/>
    <property type="project" value="InterPro"/>
</dbReference>
<dbReference type="NCBIfam" id="TIGR00619">
    <property type="entry name" value="sbcd"/>
    <property type="match status" value="1"/>
</dbReference>
<dbReference type="InterPro" id="IPR050535">
    <property type="entry name" value="DNA_Repair-Maintenance_Comp"/>
</dbReference>